<evidence type="ECO:0000256" key="4">
    <source>
        <dbReference type="ARBA" id="ARBA00022989"/>
    </source>
</evidence>
<organism evidence="9">
    <name type="scientific">hydrothermal vent metagenome</name>
    <dbReference type="NCBI Taxonomy" id="652676"/>
    <lineage>
        <taxon>unclassified sequences</taxon>
        <taxon>metagenomes</taxon>
        <taxon>ecological metagenomes</taxon>
    </lineage>
</organism>
<dbReference type="GO" id="GO:0005886">
    <property type="term" value="C:plasma membrane"/>
    <property type="evidence" value="ECO:0007669"/>
    <property type="project" value="UniProtKB-SubCell"/>
</dbReference>
<comment type="catalytic activity">
    <reaction evidence="7">
        <text>fluoride(in) = fluoride(out)</text>
        <dbReference type="Rhea" id="RHEA:76159"/>
        <dbReference type="ChEBI" id="CHEBI:17051"/>
    </reaction>
    <physiologicalReaction direction="left-to-right" evidence="7">
        <dbReference type="Rhea" id="RHEA:76160"/>
    </physiologicalReaction>
</comment>
<dbReference type="Pfam" id="PF02537">
    <property type="entry name" value="CRCB"/>
    <property type="match status" value="1"/>
</dbReference>
<name>A0A3B0S8B5_9ZZZZ</name>
<evidence type="ECO:0000256" key="2">
    <source>
        <dbReference type="ARBA" id="ARBA00022475"/>
    </source>
</evidence>
<comment type="subcellular location">
    <subcellularLocation>
        <location evidence="1">Cell membrane</location>
        <topology evidence="1">Multi-pass membrane protein</topology>
    </subcellularLocation>
</comment>
<dbReference type="PANTHER" id="PTHR28259">
    <property type="entry name" value="FLUORIDE EXPORT PROTEIN 1-RELATED"/>
    <property type="match status" value="1"/>
</dbReference>
<evidence type="ECO:0000256" key="3">
    <source>
        <dbReference type="ARBA" id="ARBA00022692"/>
    </source>
</evidence>
<proteinExistence type="inferred from homology"/>
<evidence type="ECO:0000256" key="1">
    <source>
        <dbReference type="ARBA" id="ARBA00004651"/>
    </source>
</evidence>
<feature type="transmembrane region" description="Helical" evidence="8">
    <location>
        <begin position="53"/>
        <end position="71"/>
    </location>
</feature>
<dbReference type="HAMAP" id="MF_00454">
    <property type="entry name" value="FluC"/>
    <property type="match status" value="1"/>
</dbReference>
<feature type="transmembrane region" description="Helical" evidence="8">
    <location>
        <begin position="83"/>
        <end position="104"/>
    </location>
</feature>
<evidence type="ECO:0000256" key="7">
    <source>
        <dbReference type="ARBA" id="ARBA00035585"/>
    </source>
</evidence>
<dbReference type="PANTHER" id="PTHR28259:SF1">
    <property type="entry name" value="FLUORIDE EXPORT PROTEIN 1-RELATED"/>
    <property type="match status" value="1"/>
</dbReference>
<protein>
    <submittedName>
        <fullName evidence="9">Fluoride ion transporter CrcB</fullName>
    </submittedName>
</protein>
<dbReference type="AlphaFoldDB" id="A0A3B0S8B5"/>
<keyword evidence="2" id="KW-1003">Cell membrane</keyword>
<reference evidence="9" key="1">
    <citation type="submission" date="2018-06" db="EMBL/GenBank/DDBJ databases">
        <authorList>
            <person name="Zhirakovskaya E."/>
        </authorList>
    </citation>
    <scope>NUCLEOTIDE SEQUENCE</scope>
</reference>
<dbReference type="EMBL" id="UOEK01000189">
    <property type="protein sequence ID" value="VAW00520.1"/>
    <property type="molecule type" value="Genomic_DNA"/>
</dbReference>
<evidence type="ECO:0000313" key="9">
    <source>
        <dbReference type="EMBL" id="VAW00520.1"/>
    </source>
</evidence>
<feature type="transmembrane region" description="Helical" evidence="8">
    <location>
        <begin position="20"/>
        <end position="41"/>
    </location>
</feature>
<evidence type="ECO:0000256" key="6">
    <source>
        <dbReference type="ARBA" id="ARBA00035120"/>
    </source>
</evidence>
<keyword evidence="5 8" id="KW-0472">Membrane</keyword>
<accession>A0A3B0S8B5</accession>
<evidence type="ECO:0000256" key="5">
    <source>
        <dbReference type="ARBA" id="ARBA00023136"/>
    </source>
</evidence>
<keyword evidence="3 8" id="KW-0812">Transmembrane</keyword>
<feature type="non-terminal residue" evidence="9">
    <location>
        <position position="1"/>
    </location>
</feature>
<comment type="similarity">
    <text evidence="6">Belongs to the fluoride channel Fluc/FEX (TC 1.A.43) family.</text>
</comment>
<gene>
    <name evidence="9" type="ORF">MNBD_ACTINO02-1909</name>
</gene>
<dbReference type="InterPro" id="IPR003691">
    <property type="entry name" value="FluC"/>
</dbReference>
<sequence length="112" mass="11400">AVGSAMRYWVTKTWPATGVGFPVGTFLVNVLGSVVLGFMVGYLGASAHPDVRLGLFVGLLGGFTTFSTFAVESGDLFRGGFAGTAALYITVSVVVGLIAAVIGIQAGDVIAR</sequence>
<dbReference type="GO" id="GO:1903425">
    <property type="term" value="F:fluoride transmembrane transporter activity"/>
    <property type="evidence" value="ECO:0007669"/>
    <property type="project" value="TreeGrafter"/>
</dbReference>
<keyword evidence="4 8" id="KW-1133">Transmembrane helix</keyword>
<evidence type="ECO:0000256" key="8">
    <source>
        <dbReference type="SAM" id="Phobius"/>
    </source>
</evidence>